<reference evidence="1" key="1">
    <citation type="submission" date="2018-05" db="EMBL/GenBank/DDBJ databases">
        <authorList>
            <person name="Lanie J.A."/>
            <person name="Ng W.-L."/>
            <person name="Kazmierczak K.M."/>
            <person name="Andrzejewski T.M."/>
            <person name="Davidsen T.M."/>
            <person name="Wayne K.J."/>
            <person name="Tettelin H."/>
            <person name="Glass J.I."/>
            <person name="Rusch D."/>
            <person name="Podicherti R."/>
            <person name="Tsui H.-C.T."/>
            <person name="Winkler M.E."/>
        </authorList>
    </citation>
    <scope>NUCLEOTIDE SEQUENCE</scope>
</reference>
<accession>A0A381TGK1</accession>
<feature type="non-terminal residue" evidence="1">
    <location>
        <position position="187"/>
    </location>
</feature>
<organism evidence="1">
    <name type="scientific">marine metagenome</name>
    <dbReference type="NCBI Taxonomy" id="408172"/>
    <lineage>
        <taxon>unclassified sequences</taxon>
        <taxon>metagenomes</taxon>
        <taxon>ecological metagenomes</taxon>
    </lineage>
</organism>
<feature type="non-terminal residue" evidence="1">
    <location>
        <position position="1"/>
    </location>
</feature>
<gene>
    <name evidence="1" type="ORF">METZ01_LOCUS67512</name>
</gene>
<proteinExistence type="predicted"/>
<sequence length="187" mass="20979">MKIEPVIVASFSCLSLLITGLVFPQERDQRQYWLDLAAADQIYADRSAEIGRTRAFLEFLGEGSIVFRENGPVDALEEYRAADFERDQLTWESHYIDVSRDGDLGLTAGPYTSVDESGEGLEFFGHLVSIWKKTGERWELMADMVAPIPGYLSLDVEPSSEDTLPVLEETAHPVLAMSEENTMQNLI</sequence>
<dbReference type="AlphaFoldDB" id="A0A381TGK1"/>
<dbReference type="EMBL" id="UINC01004485">
    <property type="protein sequence ID" value="SVA14658.1"/>
    <property type="molecule type" value="Genomic_DNA"/>
</dbReference>
<dbReference type="Gene3D" id="3.10.450.50">
    <property type="match status" value="1"/>
</dbReference>
<evidence type="ECO:0008006" key="2">
    <source>
        <dbReference type="Google" id="ProtNLM"/>
    </source>
</evidence>
<name>A0A381TGK1_9ZZZZ</name>
<protein>
    <recommendedName>
        <fullName evidence="2">DUF4440 domain-containing protein</fullName>
    </recommendedName>
</protein>
<evidence type="ECO:0000313" key="1">
    <source>
        <dbReference type="EMBL" id="SVA14658.1"/>
    </source>
</evidence>
<dbReference type="SUPFAM" id="SSF54427">
    <property type="entry name" value="NTF2-like"/>
    <property type="match status" value="1"/>
</dbReference>
<dbReference type="InterPro" id="IPR032710">
    <property type="entry name" value="NTF2-like_dom_sf"/>
</dbReference>